<accession>A0A0R1UL11</accession>
<name>A0A0R1UL11_9LACO</name>
<dbReference type="Gene3D" id="1.20.5.300">
    <property type="match status" value="1"/>
</dbReference>
<dbReference type="AlphaFoldDB" id="A0A0R1UL11"/>
<protein>
    <submittedName>
        <fullName evidence="1">Uncharacterized protein</fullName>
    </submittedName>
</protein>
<dbReference type="PATRIC" id="fig|1423742.4.peg.1526"/>
<reference evidence="1 2" key="1">
    <citation type="journal article" date="2015" name="Genome Announc.">
        <title>Expanding the biotechnology potential of lactobacilli through comparative genomics of 213 strains and associated genera.</title>
        <authorList>
            <person name="Sun Z."/>
            <person name="Harris H.M."/>
            <person name="McCann A."/>
            <person name="Guo C."/>
            <person name="Argimon S."/>
            <person name="Zhang W."/>
            <person name="Yang X."/>
            <person name="Jeffery I.B."/>
            <person name="Cooney J.C."/>
            <person name="Kagawa T.F."/>
            <person name="Liu W."/>
            <person name="Song Y."/>
            <person name="Salvetti E."/>
            <person name="Wrobel A."/>
            <person name="Rasinkangas P."/>
            <person name="Parkhill J."/>
            <person name="Rea M.C."/>
            <person name="O'Sullivan O."/>
            <person name="Ritari J."/>
            <person name="Douillard F.P."/>
            <person name="Paul Ross R."/>
            <person name="Yang R."/>
            <person name="Briner A.E."/>
            <person name="Felis G.E."/>
            <person name="de Vos W.M."/>
            <person name="Barrangou R."/>
            <person name="Klaenhammer T.R."/>
            <person name="Caufield P.W."/>
            <person name="Cui Y."/>
            <person name="Zhang H."/>
            <person name="O'Toole P.W."/>
        </authorList>
    </citation>
    <scope>NUCLEOTIDE SEQUENCE [LARGE SCALE GENOMIC DNA]</scope>
    <source>
        <strain evidence="1 2">DSM 18793</strain>
    </source>
</reference>
<proteinExistence type="predicted"/>
<dbReference type="SUPFAM" id="SSF58104">
    <property type="entry name" value="Methyl-accepting chemotaxis protein (MCP) signaling domain"/>
    <property type="match status" value="1"/>
</dbReference>
<comment type="caution">
    <text evidence="1">The sequence shown here is derived from an EMBL/GenBank/DDBJ whole genome shotgun (WGS) entry which is preliminary data.</text>
</comment>
<sequence length="62" mass="7428">MIKELWQNVQQVRHAWQQVHQATNELTQAMNQVTPVMRAINQRVEQYHHHVATIEQRLKSSK</sequence>
<keyword evidence="2" id="KW-1185">Reference proteome</keyword>
<gene>
    <name evidence="1" type="ORF">FC21_GL001473</name>
</gene>
<dbReference type="EMBL" id="AZGC01000039">
    <property type="protein sequence ID" value="KRL94001.1"/>
    <property type="molecule type" value="Genomic_DNA"/>
</dbReference>
<dbReference type="STRING" id="417373.GCA_001570685_00563"/>
<organism evidence="1 2">
    <name type="scientific">Limosilactobacillus equigenerosi DSM 18793 = JCM 14505</name>
    <dbReference type="NCBI Taxonomy" id="1423742"/>
    <lineage>
        <taxon>Bacteria</taxon>
        <taxon>Bacillati</taxon>
        <taxon>Bacillota</taxon>
        <taxon>Bacilli</taxon>
        <taxon>Lactobacillales</taxon>
        <taxon>Lactobacillaceae</taxon>
        <taxon>Limosilactobacillus</taxon>
    </lineage>
</organism>
<dbReference type="RefSeq" id="WP_054652819.1">
    <property type="nucleotide sequence ID" value="NZ_AZGC01000039.1"/>
</dbReference>
<evidence type="ECO:0000313" key="1">
    <source>
        <dbReference type="EMBL" id="KRL94001.1"/>
    </source>
</evidence>
<dbReference type="Proteomes" id="UP000051084">
    <property type="component" value="Unassembled WGS sequence"/>
</dbReference>
<evidence type="ECO:0000313" key="2">
    <source>
        <dbReference type="Proteomes" id="UP000051084"/>
    </source>
</evidence>